<dbReference type="CDD" id="cd02440">
    <property type="entry name" value="AdoMet_MTases"/>
    <property type="match status" value="1"/>
</dbReference>
<accession>A0A317E5R1</accession>
<keyword evidence="8" id="KW-1185">Reference proteome</keyword>
<keyword evidence="5" id="KW-0472">Membrane</keyword>
<keyword evidence="2 4" id="KW-0808">Transferase</keyword>
<reference evidence="8" key="1">
    <citation type="submission" date="2018-05" db="EMBL/GenBank/DDBJ databases">
        <title>Zavarzinia sp. HR-AS.</title>
        <authorList>
            <person name="Lee Y."/>
            <person name="Jeon C.O."/>
        </authorList>
    </citation>
    <scope>NUCLEOTIDE SEQUENCE [LARGE SCALE GENOMIC DNA]</scope>
    <source>
        <strain evidence="8">DSM 1231</strain>
    </source>
</reference>
<feature type="transmembrane region" description="Helical" evidence="5">
    <location>
        <begin position="45"/>
        <end position="66"/>
    </location>
</feature>
<feature type="transmembrane region" description="Helical" evidence="5">
    <location>
        <begin position="182"/>
        <end position="203"/>
    </location>
</feature>
<feature type="transmembrane region" description="Helical" evidence="5">
    <location>
        <begin position="12"/>
        <end position="33"/>
    </location>
</feature>
<comment type="similarity">
    <text evidence="1">Belongs to the spermidine/spermine synthase family.</text>
</comment>
<feature type="transmembrane region" description="Helical" evidence="5">
    <location>
        <begin position="115"/>
        <end position="142"/>
    </location>
</feature>
<dbReference type="Pfam" id="PF01564">
    <property type="entry name" value="Spermine_synth"/>
    <property type="match status" value="1"/>
</dbReference>
<dbReference type="GO" id="GO:0006596">
    <property type="term" value="P:polyamine biosynthetic process"/>
    <property type="evidence" value="ECO:0007669"/>
    <property type="project" value="UniProtKB-UniRule"/>
</dbReference>
<dbReference type="InterPro" id="IPR030374">
    <property type="entry name" value="PABS"/>
</dbReference>
<comment type="caution">
    <text evidence="7">The sequence shown here is derived from an EMBL/GenBank/DDBJ whole genome shotgun (WGS) entry which is preliminary data.</text>
</comment>
<dbReference type="GO" id="GO:0010487">
    <property type="term" value="F:thermospermine synthase activity"/>
    <property type="evidence" value="ECO:0007669"/>
    <property type="project" value="TreeGrafter"/>
</dbReference>
<feature type="transmembrane region" description="Helical" evidence="5">
    <location>
        <begin position="210"/>
        <end position="228"/>
    </location>
</feature>
<evidence type="ECO:0000256" key="1">
    <source>
        <dbReference type="ARBA" id="ARBA00007867"/>
    </source>
</evidence>
<gene>
    <name evidence="7" type="ORF">DKG75_11890</name>
</gene>
<keyword evidence="3 4" id="KW-0620">Polyamine biosynthesis</keyword>
<dbReference type="RefSeq" id="WP_109921337.1">
    <property type="nucleotide sequence ID" value="NZ_QGLF01000003.1"/>
</dbReference>
<dbReference type="Gene3D" id="3.40.50.150">
    <property type="entry name" value="Vaccinia Virus protein VP39"/>
    <property type="match status" value="1"/>
</dbReference>
<dbReference type="Proteomes" id="UP000246077">
    <property type="component" value="Unassembled WGS sequence"/>
</dbReference>
<feature type="transmembrane region" description="Helical" evidence="5">
    <location>
        <begin position="154"/>
        <end position="176"/>
    </location>
</feature>
<feature type="domain" description="PABS" evidence="6">
    <location>
        <begin position="334"/>
        <end position="469"/>
    </location>
</feature>
<dbReference type="Gene3D" id="1.20.1250.20">
    <property type="entry name" value="MFS general substrate transporter like domains"/>
    <property type="match status" value="1"/>
</dbReference>
<evidence type="ECO:0000259" key="6">
    <source>
        <dbReference type="PROSITE" id="PS51006"/>
    </source>
</evidence>
<dbReference type="InterPro" id="IPR036259">
    <property type="entry name" value="MFS_trans_sf"/>
</dbReference>
<dbReference type="PANTHER" id="PTHR43317:SF1">
    <property type="entry name" value="THERMOSPERMINE SYNTHASE ACAULIS5"/>
    <property type="match status" value="1"/>
</dbReference>
<evidence type="ECO:0000256" key="5">
    <source>
        <dbReference type="SAM" id="Phobius"/>
    </source>
</evidence>
<keyword evidence="5" id="KW-1133">Transmembrane helix</keyword>
<dbReference type="SUPFAM" id="SSF103473">
    <property type="entry name" value="MFS general substrate transporter"/>
    <property type="match status" value="1"/>
</dbReference>
<dbReference type="InterPro" id="IPR029063">
    <property type="entry name" value="SAM-dependent_MTases_sf"/>
</dbReference>
<evidence type="ECO:0000256" key="4">
    <source>
        <dbReference type="PROSITE-ProRule" id="PRU00354"/>
    </source>
</evidence>
<evidence type="ECO:0000313" key="8">
    <source>
        <dbReference type="Proteomes" id="UP000246077"/>
    </source>
</evidence>
<dbReference type="PANTHER" id="PTHR43317">
    <property type="entry name" value="THERMOSPERMINE SYNTHASE ACAULIS5"/>
    <property type="match status" value="1"/>
</dbReference>
<evidence type="ECO:0000256" key="2">
    <source>
        <dbReference type="ARBA" id="ARBA00022679"/>
    </source>
</evidence>
<sequence>MTEVKPGFLLRDLALHGAAFFSGFITMALEMMIGRSFIPYFGGTIYTWGALIAVFLIGMTVGYVVGGRMADRHPHGRIVPVLFFLSTFAVLFVPFQGEAIINLILDHVEDLRYAALLASILLAAVPAALLAAVSPFCLRLLLDRQDHSGTVSGRLSALSTAGSIVGTLGTSFYFIPGFGMRSIYFVLAGTTLLLSVLLFLLIVARGRATGAAAVAAVVAGIAALAPPAPARAAEIAVLLALPDGELERIDSEYNTIFVEKRGSQIGLFFGYRRNRYTESVIDLHHPKALAVAYTRYMTAALAFHPQPVTRIALVGLGGGRTINYLIDSLPGASADVAELDGAVVDVAARYFGAGPTERLKIHTADGRVFLQRTRERFDLILLDAYRGPFVPFHLTTQEFYRLVQERLAPGGIVAQNVEPTTMFFDSAYATMKSVFDQVDMIEAGGNIVLVGYAGPRLTDEQLAAQAAAVQARDRLPYDLRELVKARDEVGRVGEPTILTDDFAPVESLHTIERHNEKRR</sequence>
<protein>
    <recommendedName>
        <fullName evidence="6">PABS domain-containing protein</fullName>
    </recommendedName>
</protein>
<dbReference type="OrthoDB" id="8221452at2"/>
<evidence type="ECO:0000313" key="7">
    <source>
        <dbReference type="EMBL" id="PWR20693.1"/>
    </source>
</evidence>
<feature type="transmembrane region" description="Helical" evidence="5">
    <location>
        <begin position="78"/>
        <end position="95"/>
    </location>
</feature>
<dbReference type="EMBL" id="QGLF01000003">
    <property type="protein sequence ID" value="PWR20693.1"/>
    <property type="molecule type" value="Genomic_DNA"/>
</dbReference>
<dbReference type="SUPFAM" id="SSF53335">
    <property type="entry name" value="S-adenosyl-L-methionine-dependent methyltransferases"/>
    <property type="match status" value="1"/>
</dbReference>
<feature type="active site" description="Proton acceptor" evidence="4">
    <location>
        <position position="383"/>
    </location>
</feature>
<evidence type="ECO:0000256" key="3">
    <source>
        <dbReference type="ARBA" id="ARBA00023115"/>
    </source>
</evidence>
<dbReference type="AlphaFoldDB" id="A0A317E5R1"/>
<dbReference type="NCBIfam" id="NF037959">
    <property type="entry name" value="MFS_SpdSyn"/>
    <property type="match status" value="2"/>
</dbReference>
<name>A0A317E5R1_9PROT</name>
<dbReference type="PROSITE" id="PS51006">
    <property type="entry name" value="PABS_2"/>
    <property type="match status" value="1"/>
</dbReference>
<organism evidence="7 8">
    <name type="scientific">Zavarzinia compransoris</name>
    <dbReference type="NCBI Taxonomy" id="1264899"/>
    <lineage>
        <taxon>Bacteria</taxon>
        <taxon>Pseudomonadati</taxon>
        <taxon>Pseudomonadota</taxon>
        <taxon>Alphaproteobacteria</taxon>
        <taxon>Rhodospirillales</taxon>
        <taxon>Zavarziniaceae</taxon>
        <taxon>Zavarzinia</taxon>
    </lineage>
</organism>
<proteinExistence type="inferred from homology"/>
<keyword evidence="5" id="KW-0812">Transmembrane</keyword>